<gene>
    <name evidence="1" type="ORF">PACLA_8A078641</name>
</gene>
<evidence type="ECO:0000313" key="2">
    <source>
        <dbReference type="Proteomes" id="UP001152795"/>
    </source>
</evidence>
<dbReference type="Proteomes" id="UP001152795">
    <property type="component" value="Unassembled WGS sequence"/>
</dbReference>
<name>A0A6S7IRZ4_PARCT</name>
<dbReference type="InterPro" id="IPR050951">
    <property type="entry name" value="Retrovirus_Pol_polyprotein"/>
</dbReference>
<proteinExistence type="predicted"/>
<keyword evidence="2" id="KW-1185">Reference proteome</keyword>
<reference evidence="1" key="1">
    <citation type="submission" date="2020-04" db="EMBL/GenBank/DDBJ databases">
        <authorList>
            <person name="Alioto T."/>
            <person name="Alioto T."/>
            <person name="Gomez Garrido J."/>
        </authorList>
    </citation>
    <scope>NUCLEOTIDE SEQUENCE</scope>
    <source>
        <strain evidence="1">A484AB</strain>
    </source>
</reference>
<dbReference type="PANTHER" id="PTHR37984">
    <property type="entry name" value="PROTEIN CBG26694"/>
    <property type="match status" value="1"/>
</dbReference>
<evidence type="ECO:0000313" key="1">
    <source>
        <dbReference type="EMBL" id="CAB4020383.1"/>
    </source>
</evidence>
<accession>A0A6S7IRZ4</accession>
<sequence length="112" mass="12479">MTPPMAAARIQRWALILSAYDYSIQYKEGIQNANADALSRLPLPDTPGSTPVPQETILLMELLETTPIRAEQVKNWTKRTPILARVLNLLNKVGLASVQMGSFKHTFNDETS</sequence>
<dbReference type="OrthoDB" id="427924at2759"/>
<organism evidence="1 2">
    <name type="scientific">Paramuricea clavata</name>
    <name type="common">Red gorgonian</name>
    <name type="synonym">Violescent sea-whip</name>
    <dbReference type="NCBI Taxonomy" id="317549"/>
    <lineage>
        <taxon>Eukaryota</taxon>
        <taxon>Metazoa</taxon>
        <taxon>Cnidaria</taxon>
        <taxon>Anthozoa</taxon>
        <taxon>Octocorallia</taxon>
        <taxon>Malacalcyonacea</taxon>
        <taxon>Plexauridae</taxon>
        <taxon>Paramuricea</taxon>
    </lineage>
</organism>
<dbReference type="AlphaFoldDB" id="A0A6S7IRZ4"/>
<dbReference type="PANTHER" id="PTHR37984:SF13">
    <property type="entry name" value="RIBONUCLEASE H"/>
    <property type="match status" value="1"/>
</dbReference>
<dbReference type="EMBL" id="CACRXK020010927">
    <property type="protein sequence ID" value="CAB4020383.1"/>
    <property type="molecule type" value="Genomic_DNA"/>
</dbReference>
<protein>
    <submittedName>
        <fullName evidence="1">Uncharacterized protein</fullName>
    </submittedName>
</protein>
<comment type="caution">
    <text evidence="1">The sequence shown here is derived from an EMBL/GenBank/DDBJ whole genome shotgun (WGS) entry which is preliminary data.</text>
</comment>